<name>A0ABP0VFA3_9BRYO</name>
<dbReference type="Pfam" id="PF03456">
    <property type="entry name" value="uDENN"/>
    <property type="match status" value="1"/>
</dbReference>
<dbReference type="InterPro" id="IPR005112">
    <property type="entry name" value="dDENN_dom"/>
</dbReference>
<feature type="transmembrane region" description="Helical" evidence="2">
    <location>
        <begin position="411"/>
        <end position="436"/>
    </location>
</feature>
<keyword evidence="2" id="KW-0472">Membrane</keyword>
<dbReference type="InterPro" id="IPR036940">
    <property type="entry name" value="PI3/4_kinase_cat_sf"/>
</dbReference>
<feature type="domain" description="uDENN" evidence="3">
    <location>
        <begin position="290"/>
        <end position="374"/>
    </location>
</feature>
<comment type="caution">
    <text evidence="5">The sequence shown here is derived from an EMBL/GenBank/DDBJ whole genome shotgun (WGS) entry which is preliminary data.</text>
</comment>
<dbReference type="PANTHER" id="PTHR12296">
    <property type="entry name" value="DENN DOMAIN-CONTAINING PROTEIN 4"/>
    <property type="match status" value="1"/>
</dbReference>
<feature type="region of interest" description="Disordered" evidence="1">
    <location>
        <begin position="628"/>
        <end position="662"/>
    </location>
</feature>
<dbReference type="InterPro" id="IPR051696">
    <property type="entry name" value="DENN_Domain_GEFs"/>
</dbReference>
<evidence type="ECO:0000313" key="6">
    <source>
        <dbReference type="Proteomes" id="UP001497444"/>
    </source>
</evidence>
<dbReference type="SMART" id="SM00800">
    <property type="entry name" value="uDENN"/>
    <property type="match status" value="1"/>
</dbReference>
<evidence type="ECO:0000259" key="3">
    <source>
        <dbReference type="SMART" id="SM00800"/>
    </source>
</evidence>
<dbReference type="PANTHER" id="PTHR12296:SF21">
    <property type="entry name" value="DENN DOMAIN-CONTAINING PROTEIN 3"/>
    <property type="match status" value="1"/>
</dbReference>
<feature type="transmembrane region" description="Helical" evidence="2">
    <location>
        <begin position="237"/>
        <end position="256"/>
    </location>
</feature>
<keyword evidence="2" id="KW-0812">Transmembrane</keyword>
<evidence type="ECO:0000256" key="1">
    <source>
        <dbReference type="SAM" id="MobiDB-lite"/>
    </source>
</evidence>
<feature type="compositionally biased region" description="Polar residues" evidence="1">
    <location>
        <begin position="69"/>
        <end position="86"/>
    </location>
</feature>
<proteinExistence type="predicted"/>
<feature type="domain" description="dDENN" evidence="4">
    <location>
        <begin position="530"/>
        <end position="583"/>
    </location>
</feature>
<dbReference type="Proteomes" id="UP001497444">
    <property type="component" value="Unassembled WGS sequence"/>
</dbReference>
<evidence type="ECO:0000313" key="5">
    <source>
        <dbReference type="EMBL" id="CAK9252177.1"/>
    </source>
</evidence>
<gene>
    <name evidence="5" type="ORF">CSSPJE1EN1_LOCUS27555</name>
</gene>
<keyword evidence="2" id="KW-1133">Transmembrane helix</keyword>
<dbReference type="Gene3D" id="1.10.1070.11">
    <property type="entry name" value="Phosphatidylinositol 3-/4-kinase, catalytic domain"/>
    <property type="match status" value="1"/>
</dbReference>
<dbReference type="Gene3D" id="3.40.50.11500">
    <property type="match status" value="1"/>
</dbReference>
<dbReference type="SMART" id="SM00801">
    <property type="entry name" value="dDENN"/>
    <property type="match status" value="1"/>
</dbReference>
<evidence type="ECO:0000259" key="4">
    <source>
        <dbReference type="SMART" id="SM00801"/>
    </source>
</evidence>
<organism evidence="5 6">
    <name type="scientific">Sphagnum jensenii</name>
    <dbReference type="NCBI Taxonomy" id="128206"/>
    <lineage>
        <taxon>Eukaryota</taxon>
        <taxon>Viridiplantae</taxon>
        <taxon>Streptophyta</taxon>
        <taxon>Embryophyta</taxon>
        <taxon>Bryophyta</taxon>
        <taxon>Sphagnophytina</taxon>
        <taxon>Sphagnopsida</taxon>
        <taxon>Sphagnales</taxon>
        <taxon>Sphagnaceae</taxon>
        <taxon>Sphagnum</taxon>
    </lineage>
</organism>
<dbReference type="InterPro" id="IPR005113">
    <property type="entry name" value="uDENN_dom"/>
</dbReference>
<accession>A0ABP0VFA3</accession>
<protein>
    <submittedName>
        <fullName evidence="5">Uncharacterized protein</fullName>
    </submittedName>
</protein>
<reference evidence="5" key="1">
    <citation type="submission" date="2024-02" db="EMBL/GenBank/DDBJ databases">
        <authorList>
            <consortium name="ELIXIR-Norway"/>
            <consortium name="Elixir Norway"/>
        </authorList>
    </citation>
    <scope>NUCLEOTIDE SEQUENCE</scope>
</reference>
<dbReference type="InterPro" id="IPR043153">
    <property type="entry name" value="DENN_C"/>
</dbReference>
<dbReference type="Pfam" id="PF03455">
    <property type="entry name" value="dDENN"/>
    <property type="match status" value="1"/>
</dbReference>
<keyword evidence="6" id="KW-1185">Reference proteome</keyword>
<feature type="region of interest" description="Disordered" evidence="1">
    <location>
        <begin position="69"/>
        <end position="103"/>
    </location>
</feature>
<evidence type="ECO:0000256" key="2">
    <source>
        <dbReference type="SAM" id="Phobius"/>
    </source>
</evidence>
<sequence length="662" mass="74028">MSGLHSATNRSFWSPEGTGMQRYQQMLQNEDLTPVATSPALPLSPLMVPGESRNVPAVHISRMEAASTNTVTHSTAALARSGSSPAATAKFPDNTGHSSGRKDQLELTHVADNNDESTASGRASAQNQYEGDSMDLRASMVAHTPTLTGVAPRKNTIAVNPLLNKETFEVFVMQLIMYYQMAFKQDNIKSVAPHVPHPQHVENHWLDPAYPQRSVARRLEEGECEHFYRTQEFFFEFYFLGRITLAACAGILCAHMRAIWRISQFRATSAAGVLSMVIGGTKSQYFQEYCDACTAAFLTARKHAHAVSRLMEIMSYRSNYPAFRLTQSLPEGLPLFCFPNGVQLLKTVKPPTFHTFVQTSGLGARLIGCSLTYYNKINEAQVTSLEKLLEDAKMQLHPSPIRQKKILESLYVPYSLCLCINAIFPVMLGAPFPFIAGVHSSYFSMIDPKLCEEAVRVFLDDNRLEFGSLPPPPPLPDKQAKKLIAEISAAGRLFELRGEAWREDRLPLFDDAFSSASDRPASSLMKSAKVDELVRSAFLKFFISALKFYRRLTHCSAGHTQDWRPFLSEMVRSQMFAEFVDSRLFEVGRNPDVVFFDESIDAKMNRYTLNQLMLRSIDTPFLNNSDSKHTKTYVAPSPDTDNLPPPPDPAGYTYPEGLARLK</sequence>
<dbReference type="EMBL" id="CAXAQS010000572">
    <property type="protein sequence ID" value="CAK9252177.1"/>
    <property type="molecule type" value="Genomic_DNA"/>
</dbReference>